<organism evidence="1 2">
    <name type="scientific">Streptomyces brasiliscabiei</name>
    <dbReference type="NCBI Taxonomy" id="2736302"/>
    <lineage>
        <taxon>Bacteria</taxon>
        <taxon>Bacillati</taxon>
        <taxon>Actinomycetota</taxon>
        <taxon>Actinomycetes</taxon>
        <taxon>Kitasatosporales</taxon>
        <taxon>Streptomycetaceae</taxon>
        <taxon>Streptomyces</taxon>
    </lineage>
</organism>
<feature type="non-terminal residue" evidence="1">
    <location>
        <position position="83"/>
    </location>
</feature>
<protein>
    <submittedName>
        <fullName evidence="1">DUF2163 domain-containing protein</fullName>
    </submittedName>
</protein>
<dbReference type="EMBL" id="JBBAYM010000662">
    <property type="protein sequence ID" value="MEI5617469.1"/>
    <property type="molecule type" value="Genomic_DNA"/>
</dbReference>
<gene>
    <name evidence="1" type="ORF">WB403_51140</name>
</gene>
<dbReference type="Proteomes" id="UP001365781">
    <property type="component" value="Unassembled WGS sequence"/>
</dbReference>
<keyword evidence="2" id="KW-1185">Reference proteome</keyword>
<proteinExistence type="predicted"/>
<name>A0ABU8GXZ1_9ACTN</name>
<comment type="caution">
    <text evidence="1">The sequence shown here is derived from an EMBL/GenBank/DDBJ whole genome shotgun (WGS) entry which is preliminary data.</text>
</comment>
<evidence type="ECO:0000313" key="2">
    <source>
        <dbReference type="Proteomes" id="UP001365781"/>
    </source>
</evidence>
<sequence>RVERRDGVTLGFTSHDRDLVFDGLVHRTAPGMVPSAIRRTADFEADSAEIAGALAHDSINEADLAAGRFDGAAVRMGLIDWQS</sequence>
<feature type="non-terminal residue" evidence="1">
    <location>
        <position position="1"/>
    </location>
</feature>
<dbReference type="Pfam" id="PF09931">
    <property type="entry name" value="Phage_phiJL001_Gp84_N"/>
    <property type="match status" value="1"/>
</dbReference>
<accession>A0ABU8GXZ1</accession>
<reference evidence="1 2" key="1">
    <citation type="submission" date="2024-03" db="EMBL/GenBank/DDBJ databases">
        <title>First Report of Pectobacterium brasiliscabiei causing potato scab in china.</title>
        <authorList>
            <person name="Handique U."/>
        </authorList>
    </citation>
    <scope>NUCLEOTIDE SEQUENCE [LARGE SCALE GENOMIC DNA]</scope>
    <source>
        <strain evidence="1 2">ZRIMU1503</strain>
    </source>
</reference>
<evidence type="ECO:0000313" key="1">
    <source>
        <dbReference type="EMBL" id="MEI5617469.1"/>
    </source>
</evidence>